<evidence type="ECO:0000256" key="18">
    <source>
        <dbReference type="ARBA" id="ARBA00047388"/>
    </source>
</evidence>
<evidence type="ECO:0000256" key="8">
    <source>
        <dbReference type="ARBA" id="ARBA00022692"/>
    </source>
</evidence>
<evidence type="ECO:0000256" key="17">
    <source>
        <dbReference type="ARBA" id="ARBA00032465"/>
    </source>
</evidence>
<dbReference type="EMBL" id="UOFV01000127">
    <property type="protein sequence ID" value="VAW97943.1"/>
    <property type="molecule type" value="Genomic_DNA"/>
</dbReference>
<feature type="transmembrane region" description="Helical" evidence="20">
    <location>
        <begin position="591"/>
        <end position="612"/>
    </location>
</feature>
<evidence type="ECO:0000256" key="16">
    <source>
        <dbReference type="ARBA" id="ARBA00023284"/>
    </source>
</evidence>
<evidence type="ECO:0000256" key="6">
    <source>
        <dbReference type="ARBA" id="ARBA00022475"/>
    </source>
</evidence>
<dbReference type="InterPro" id="IPR028250">
    <property type="entry name" value="DsbDN"/>
</dbReference>
<keyword evidence="15" id="KW-1015">Disulfide bond</keyword>
<feature type="transmembrane region" description="Helical" evidence="20">
    <location>
        <begin position="558"/>
        <end position="579"/>
    </location>
</feature>
<evidence type="ECO:0000313" key="22">
    <source>
        <dbReference type="EMBL" id="VAW97943.1"/>
    </source>
</evidence>
<evidence type="ECO:0000256" key="4">
    <source>
        <dbReference type="ARBA" id="ARBA00013830"/>
    </source>
</evidence>
<dbReference type="NCBIfam" id="NF001419">
    <property type="entry name" value="PRK00293.1"/>
    <property type="match status" value="1"/>
</dbReference>
<dbReference type="InterPro" id="IPR013766">
    <property type="entry name" value="Thioredoxin_domain"/>
</dbReference>
<feature type="transmembrane region" description="Helical" evidence="20">
    <location>
        <begin position="382"/>
        <end position="406"/>
    </location>
</feature>
<dbReference type="InterPro" id="IPR036249">
    <property type="entry name" value="Thioredoxin-like_sf"/>
</dbReference>
<keyword evidence="7" id="KW-0997">Cell inner membrane</keyword>
<dbReference type="Pfam" id="PF13899">
    <property type="entry name" value="Thioredoxin_7"/>
    <property type="match status" value="1"/>
</dbReference>
<reference evidence="22" key="1">
    <citation type="submission" date="2018-06" db="EMBL/GenBank/DDBJ databases">
        <authorList>
            <person name="Zhirakovskaya E."/>
        </authorList>
    </citation>
    <scope>NUCLEOTIDE SEQUENCE</scope>
</reference>
<feature type="domain" description="Thioredoxin" evidence="21">
    <location>
        <begin position="606"/>
        <end position="763"/>
    </location>
</feature>
<accession>A0A3B1AD21</accession>
<dbReference type="Gene3D" id="2.60.40.1250">
    <property type="entry name" value="Thiol:disulfide interchange protein DsbD, N-terminal domain"/>
    <property type="match status" value="2"/>
</dbReference>
<name>A0A3B1AD21_9ZZZZ</name>
<evidence type="ECO:0000256" key="10">
    <source>
        <dbReference type="ARBA" id="ARBA00022982"/>
    </source>
</evidence>
<evidence type="ECO:0000256" key="13">
    <source>
        <dbReference type="ARBA" id="ARBA00023027"/>
    </source>
</evidence>
<keyword evidence="16" id="KW-0676">Redox-active center</keyword>
<evidence type="ECO:0000256" key="2">
    <source>
        <dbReference type="ARBA" id="ARBA00007241"/>
    </source>
</evidence>
<keyword evidence="10" id="KW-0249">Electron transport</keyword>
<organism evidence="22">
    <name type="scientific">hydrothermal vent metagenome</name>
    <dbReference type="NCBI Taxonomy" id="652676"/>
    <lineage>
        <taxon>unclassified sequences</taxon>
        <taxon>metagenomes</taxon>
        <taxon>ecological metagenomes</taxon>
    </lineage>
</organism>
<dbReference type="GO" id="GO:0047134">
    <property type="term" value="F:protein-disulfide reductase [NAD(P)H] activity"/>
    <property type="evidence" value="ECO:0007669"/>
    <property type="project" value="UniProtKB-EC"/>
</dbReference>
<comment type="catalytic activity">
    <reaction evidence="19">
        <text>[protein]-dithiol + NADP(+) = [protein]-disulfide + NADPH + H(+)</text>
        <dbReference type="Rhea" id="RHEA:18753"/>
        <dbReference type="Rhea" id="RHEA-COMP:10593"/>
        <dbReference type="Rhea" id="RHEA-COMP:10594"/>
        <dbReference type="ChEBI" id="CHEBI:15378"/>
        <dbReference type="ChEBI" id="CHEBI:29950"/>
        <dbReference type="ChEBI" id="CHEBI:50058"/>
        <dbReference type="ChEBI" id="CHEBI:57783"/>
        <dbReference type="ChEBI" id="CHEBI:58349"/>
        <dbReference type="EC" id="1.8.1.8"/>
    </reaction>
</comment>
<keyword evidence="5" id="KW-0813">Transport</keyword>
<keyword evidence="8 20" id="KW-0812">Transmembrane</keyword>
<protein>
    <recommendedName>
        <fullName evidence="4">Thiol:disulfide interchange protein DsbD</fullName>
        <ecNumber evidence="3">1.8.1.8</ecNumber>
    </recommendedName>
    <alternativeName>
        <fullName evidence="17">Protein-disulfide reductase</fullName>
    </alternativeName>
</protein>
<dbReference type="GO" id="GO:0005886">
    <property type="term" value="C:plasma membrane"/>
    <property type="evidence" value="ECO:0007669"/>
    <property type="project" value="UniProtKB-SubCell"/>
</dbReference>
<keyword evidence="9" id="KW-0732">Signal</keyword>
<dbReference type="SUPFAM" id="SSF74863">
    <property type="entry name" value="Thiol:disulfide interchange protein DsbD, N-terminal domain (DsbD-alpha)"/>
    <property type="match status" value="2"/>
</dbReference>
<comment type="catalytic activity">
    <reaction evidence="18">
        <text>[protein]-dithiol + NAD(+) = [protein]-disulfide + NADH + H(+)</text>
        <dbReference type="Rhea" id="RHEA:18749"/>
        <dbReference type="Rhea" id="RHEA-COMP:10593"/>
        <dbReference type="Rhea" id="RHEA-COMP:10594"/>
        <dbReference type="ChEBI" id="CHEBI:15378"/>
        <dbReference type="ChEBI" id="CHEBI:29950"/>
        <dbReference type="ChEBI" id="CHEBI:50058"/>
        <dbReference type="ChEBI" id="CHEBI:57540"/>
        <dbReference type="ChEBI" id="CHEBI:57945"/>
        <dbReference type="EC" id="1.8.1.8"/>
    </reaction>
</comment>
<keyword evidence="6" id="KW-1003">Cell membrane</keyword>
<feature type="transmembrane region" description="Helical" evidence="20">
    <location>
        <begin position="461"/>
        <end position="491"/>
    </location>
</feature>
<gene>
    <name evidence="22" type="ORF">MNBD_GAMMA19-432</name>
</gene>
<evidence type="ECO:0000256" key="20">
    <source>
        <dbReference type="SAM" id="Phobius"/>
    </source>
</evidence>
<dbReference type="PROSITE" id="PS00194">
    <property type="entry name" value="THIOREDOXIN_1"/>
    <property type="match status" value="1"/>
</dbReference>
<comment type="subcellular location">
    <subcellularLocation>
        <location evidence="1">Cell inner membrane</location>
        <topology evidence="1">Multi-pass membrane protein</topology>
    </subcellularLocation>
</comment>
<evidence type="ECO:0000256" key="12">
    <source>
        <dbReference type="ARBA" id="ARBA00023002"/>
    </source>
</evidence>
<keyword evidence="11 20" id="KW-1133">Transmembrane helix</keyword>
<dbReference type="EC" id="1.8.1.8" evidence="3"/>
<comment type="similarity">
    <text evidence="2">Belongs to the thioredoxin family. DsbD subfamily.</text>
</comment>
<evidence type="ECO:0000256" key="1">
    <source>
        <dbReference type="ARBA" id="ARBA00004429"/>
    </source>
</evidence>
<evidence type="ECO:0000256" key="3">
    <source>
        <dbReference type="ARBA" id="ARBA00012612"/>
    </source>
</evidence>
<evidence type="ECO:0000256" key="15">
    <source>
        <dbReference type="ARBA" id="ARBA00023157"/>
    </source>
</evidence>
<dbReference type="Pfam" id="PF11412">
    <property type="entry name" value="DsbD_N"/>
    <property type="match status" value="2"/>
</dbReference>
<dbReference type="InterPro" id="IPR035671">
    <property type="entry name" value="DsbD_gamma"/>
</dbReference>
<keyword evidence="14 20" id="KW-0472">Membrane</keyword>
<feature type="transmembrane region" description="Helical" evidence="20">
    <location>
        <begin position="497"/>
        <end position="519"/>
    </location>
</feature>
<dbReference type="PROSITE" id="PS51352">
    <property type="entry name" value="THIOREDOXIN_2"/>
    <property type="match status" value="1"/>
</dbReference>
<dbReference type="InterPro" id="IPR003834">
    <property type="entry name" value="Cyt_c_assmbl_TM_dom"/>
</dbReference>
<feature type="transmembrane region" description="Helical" evidence="20">
    <location>
        <begin position="342"/>
        <end position="370"/>
    </location>
</feature>
<dbReference type="Pfam" id="PF02683">
    <property type="entry name" value="DsbD_TM"/>
    <property type="match status" value="1"/>
</dbReference>
<dbReference type="Gene3D" id="3.40.30.10">
    <property type="entry name" value="Glutaredoxin"/>
    <property type="match status" value="1"/>
</dbReference>
<dbReference type="CDD" id="cd02953">
    <property type="entry name" value="DsbDgamma"/>
    <property type="match status" value="1"/>
</dbReference>
<sequence length="763" mass="81737">MTIAQRLLLTLLILLLGSNIQAGADSFEDEEPLMPDEAFVLSTKVIDANTIRAEWKIADKYYLYRDKFKFVSETESIQPGTPSFPKGKIKDDEFFGKMETYSKHVAIDIPITRTGTANTLNMKITSQGCADIGLCYPPQTKTVTFNLPPLASAETVTSNSGGFNPLGALKSLGSSLGLIDSDDDFLHPDQAFTFSAEAINGNTLRVRWDIADKVYLYQDKFKFELKEANGITLGTPVLPEGKKKIDESFGEMMVYYHDVDIDIPLERTNLDATDVILVVKYQGCADAGFCYPPLTKEMPVSLPAGSATAAAAGANTDTNDASLSEQDRIADSLASGNTLLTLLTFFGFGLLLAFTPCVFPMIPILSSIIVGQGKSITTRRAFIMSLVYVLAMALTYTVAGIAAGAFGQNLQVAFQNPWILGSFAAVFVALSFSMFGFYELQMPSFIQNKLTSASNRQQGGTLTGVAIMGLLSALIVGPCVAAPLAGALIYIGQTGDMVLGGMALFALSMGMGAPLLVIGASAGKLLPKAGAWMDIIKAVFGVMMLAVAVWMLERIIPVGVAMMLWGTLMIGSAIYMGALDPVGEGSGWRKLWKGLGVVLLIYGALQLFGAAAGGKDTLQPLHGLAMGGGGGGAAMGNMQHGGEMVFKRFKGLAELEREVATASAAGKSVMVDFYADWCVSCKEMEKYTFSDAGVQKALANTVLLQADVTADDDIDKALMKEFSIFGPPSILFFDVDGKERRSYRVVGFVKADPFREHVEKALR</sequence>
<evidence type="ECO:0000256" key="11">
    <source>
        <dbReference type="ARBA" id="ARBA00022989"/>
    </source>
</evidence>
<dbReference type="InterPro" id="IPR036929">
    <property type="entry name" value="DsbDN_sf"/>
</dbReference>
<evidence type="ECO:0000256" key="19">
    <source>
        <dbReference type="ARBA" id="ARBA00047804"/>
    </source>
</evidence>
<dbReference type="PANTHER" id="PTHR32234:SF0">
    <property type="entry name" value="THIOL:DISULFIDE INTERCHANGE PROTEIN DSBD"/>
    <property type="match status" value="1"/>
</dbReference>
<evidence type="ECO:0000259" key="21">
    <source>
        <dbReference type="PROSITE" id="PS51352"/>
    </source>
</evidence>
<dbReference type="InterPro" id="IPR022910">
    <property type="entry name" value="Thiol_diS_interchange_DbsD"/>
</dbReference>
<dbReference type="HAMAP" id="MF_00399">
    <property type="entry name" value="DbsD"/>
    <property type="match status" value="1"/>
</dbReference>
<dbReference type="InterPro" id="IPR017937">
    <property type="entry name" value="Thioredoxin_CS"/>
</dbReference>
<keyword evidence="12 22" id="KW-0560">Oxidoreductase</keyword>
<evidence type="ECO:0000256" key="9">
    <source>
        <dbReference type="ARBA" id="ARBA00022729"/>
    </source>
</evidence>
<proteinExistence type="inferred from homology"/>
<dbReference type="GO" id="GO:0017004">
    <property type="term" value="P:cytochrome complex assembly"/>
    <property type="evidence" value="ECO:0007669"/>
    <property type="project" value="InterPro"/>
</dbReference>
<dbReference type="PANTHER" id="PTHR32234">
    <property type="entry name" value="THIOL:DISULFIDE INTERCHANGE PROTEIN DSBD"/>
    <property type="match status" value="1"/>
</dbReference>
<feature type="transmembrane region" description="Helical" evidence="20">
    <location>
        <begin position="531"/>
        <end position="552"/>
    </location>
</feature>
<dbReference type="GO" id="GO:0045454">
    <property type="term" value="P:cell redox homeostasis"/>
    <property type="evidence" value="ECO:0007669"/>
    <property type="project" value="TreeGrafter"/>
</dbReference>
<dbReference type="AlphaFoldDB" id="A0A3B1AD21"/>
<keyword evidence="13" id="KW-0520">NAD</keyword>
<evidence type="ECO:0000256" key="5">
    <source>
        <dbReference type="ARBA" id="ARBA00022448"/>
    </source>
</evidence>
<feature type="transmembrane region" description="Helical" evidence="20">
    <location>
        <begin position="418"/>
        <end position="440"/>
    </location>
</feature>
<evidence type="ECO:0000256" key="14">
    <source>
        <dbReference type="ARBA" id="ARBA00023136"/>
    </source>
</evidence>
<evidence type="ECO:0000256" key="7">
    <source>
        <dbReference type="ARBA" id="ARBA00022519"/>
    </source>
</evidence>
<dbReference type="SUPFAM" id="SSF52833">
    <property type="entry name" value="Thioredoxin-like"/>
    <property type="match status" value="1"/>
</dbReference>